<proteinExistence type="predicted"/>
<reference evidence="2" key="1">
    <citation type="submission" date="2019-09" db="EMBL/GenBank/DDBJ databases">
        <title>Bird 10,000 Genomes (B10K) Project - Family phase.</title>
        <authorList>
            <person name="Zhang G."/>
        </authorList>
    </citation>
    <scope>NUCLEOTIDE SEQUENCE</scope>
    <source>
        <strain evidence="2">B10K-DU-015-28</strain>
        <tissue evidence="2">Muscle</tissue>
    </source>
</reference>
<gene>
    <name evidence="2" type="primary">Hv03</name>
    <name evidence="2" type="ORF">CALORN_R15046</name>
</gene>
<dbReference type="InterPro" id="IPR036179">
    <property type="entry name" value="Ig-like_dom_sf"/>
</dbReference>
<keyword evidence="3" id="KW-1185">Reference proteome</keyword>
<dbReference type="Proteomes" id="UP000603627">
    <property type="component" value="Unassembled WGS sequence"/>
</dbReference>
<dbReference type="InterPro" id="IPR007110">
    <property type="entry name" value="Ig-like_dom"/>
</dbReference>
<feature type="domain" description="Ig-like" evidence="1">
    <location>
        <begin position="10"/>
        <end position="57"/>
    </location>
</feature>
<evidence type="ECO:0000259" key="1">
    <source>
        <dbReference type="PROSITE" id="PS50835"/>
    </source>
</evidence>
<comment type="caution">
    <text evidence="2">The sequence shown here is derived from an EMBL/GenBank/DDBJ whole genome shotgun (WGS) entry which is preliminary data.</text>
</comment>
<dbReference type="EMBL" id="WBNL01008556">
    <property type="protein sequence ID" value="NXE71954.1"/>
    <property type="molecule type" value="Genomic_DNA"/>
</dbReference>
<dbReference type="AlphaFoldDB" id="A0A852AJ25"/>
<dbReference type="InterPro" id="IPR013783">
    <property type="entry name" value="Ig-like_fold"/>
</dbReference>
<dbReference type="SUPFAM" id="SSF48726">
    <property type="entry name" value="Immunoglobulin"/>
    <property type="match status" value="1"/>
</dbReference>
<evidence type="ECO:0000313" key="2">
    <source>
        <dbReference type="EMBL" id="NXE71954.1"/>
    </source>
</evidence>
<feature type="non-terminal residue" evidence="2">
    <location>
        <position position="92"/>
    </location>
</feature>
<sequence>SWSDCGSFSPSAAVTGQVTLEQHPRGVTVREGDEFTFECSMKGGSMSNYIMYWYRQGPRGMEWISRNGYAYGEGFQGRFSARRDSSHDRFSL</sequence>
<feature type="non-terminal residue" evidence="2">
    <location>
        <position position="1"/>
    </location>
</feature>
<dbReference type="PROSITE" id="PS50835">
    <property type="entry name" value="IG_LIKE"/>
    <property type="match status" value="1"/>
</dbReference>
<protein>
    <submittedName>
        <fullName evidence="2">HV03 protein</fullName>
    </submittedName>
</protein>
<dbReference type="PANTHER" id="PTHR23266">
    <property type="entry name" value="IMMUNOGLOBULIN HEAVY CHAIN"/>
    <property type="match status" value="1"/>
</dbReference>
<evidence type="ECO:0000313" key="3">
    <source>
        <dbReference type="Proteomes" id="UP000603627"/>
    </source>
</evidence>
<accession>A0A852AJ25</accession>
<dbReference type="CDD" id="cd00099">
    <property type="entry name" value="IgV"/>
    <property type="match status" value="1"/>
</dbReference>
<organism evidence="2 3">
    <name type="scientific">Calcarius ornatus</name>
    <name type="common">Chestnut-collared longspur</name>
    <dbReference type="NCBI Taxonomy" id="198940"/>
    <lineage>
        <taxon>Eukaryota</taxon>
        <taxon>Metazoa</taxon>
        <taxon>Chordata</taxon>
        <taxon>Craniata</taxon>
        <taxon>Vertebrata</taxon>
        <taxon>Euteleostomi</taxon>
        <taxon>Archelosauria</taxon>
        <taxon>Archosauria</taxon>
        <taxon>Dinosauria</taxon>
        <taxon>Saurischia</taxon>
        <taxon>Theropoda</taxon>
        <taxon>Coelurosauria</taxon>
        <taxon>Aves</taxon>
        <taxon>Neognathae</taxon>
        <taxon>Neoaves</taxon>
        <taxon>Telluraves</taxon>
        <taxon>Australaves</taxon>
        <taxon>Passeriformes</taxon>
        <taxon>Passeroidea</taxon>
        <taxon>Fringillidae</taxon>
        <taxon>Emberizinae</taxon>
        <taxon>Emberizini</taxon>
        <taxon>Calcarius</taxon>
    </lineage>
</organism>
<dbReference type="InterPro" id="IPR050199">
    <property type="entry name" value="IgHV"/>
</dbReference>
<dbReference type="Gene3D" id="2.60.40.10">
    <property type="entry name" value="Immunoglobulins"/>
    <property type="match status" value="1"/>
</dbReference>
<name>A0A852AJ25_CALOR</name>